<sequence>MPPNYESQTFWDTRFKKEEHFEWLDDGRDTIVPVLREHLRTHAEADPESAGPPLVLHIGAGTSTLSNDIVEAHQSVYGRPPGGLVVLNTDFAQEAVRRGTAAGGRAEVVAWAQLDLLEWRDMRAMRDRVEEVEGRRFAFVVDKSTTDAIACRGDMGFSQQACEAAAGDYHPAIVAAALASPTGYIDVHPAAVLAHHLAALVQAGGVWIVLSYSSNRFPFLTYDSNDQDSENKIEASARAFWRLERVQAVKVKEEGTAGESTVHTPELA</sequence>
<evidence type="ECO:0008006" key="6">
    <source>
        <dbReference type="Google" id="ProtNLM"/>
    </source>
</evidence>
<comment type="similarity">
    <text evidence="1">Belongs to the methyltransferase superfamily.</text>
</comment>
<dbReference type="PANTHER" id="PTHR12176">
    <property type="entry name" value="SAM-DEPENDENT METHYLTRANSFERASE SUPERFAMILY PROTEIN"/>
    <property type="match status" value="1"/>
</dbReference>
<organism evidence="4 5">
    <name type="scientific">Phlebiopsis gigantea (strain 11061_1 CR5-6)</name>
    <name type="common">White-rot fungus</name>
    <name type="synonym">Peniophora gigantea</name>
    <dbReference type="NCBI Taxonomy" id="745531"/>
    <lineage>
        <taxon>Eukaryota</taxon>
        <taxon>Fungi</taxon>
        <taxon>Dikarya</taxon>
        <taxon>Basidiomycota</taxon>
        <taxon>Agaricomycotina</taxon>
        <taxon>Agaricomycetes</taxon>
        <taxon>Polyporales</taxon>
        <taxon>Phanerochaetaceae</taxon>
        <taxon>Phlebiopsis</taxon>
    </lineage>
</organism>
<dbReference type="Proteomes" id="UP000053257">
    <property type="component" value="Unassembled WGS sequence"/>
</dbReference>
<keyword evidence="2" id="KW-0489">Methyltransferase</keyword>
<reference evidence="4 5" key="1">
    <citation type="journal article" date="2014" name="PLoS Genet.">
        <title>Analysis of the Phlebiopsis gigantea genome, transcriptome and secretome provides insight into its pioneer colonization strategies of wood.</title>
        <authorList>
            <person name="Hori C."/>
            <person name="Ishida T."/>
            <person name="Igarashi K."/>
            <person name="Samejima M."/>
            <person name="Suzuki H."/>
            <person name="Master E."/>
            <person name="Ferreira P."/>
            <person name="Ruiz-Duenas F.J."/>
            <person name="Held B."/>
            <person name="Canessa P."/>
            <person name="Larrondo L.F."/>
            <person name="Schmoll M."/>
            <person name="Druzhinina I.S."/>
            <person name="Kubicek C.P."/>
            <person name="Gaskell J.A."/>
            <person name="Kersten P."/>
            <person name="St John F."/>
            <person name="Glasner J."/>
            <person name="Sabat G."/>
            <person name="Splinter BonDurant S."/>
            <person name="Syed K."/>
            <person name="Yadav J."/>
            <person name="Mgbeahuruike A.C."/>
            <person name="Kovalchuk A."/>
            <person name="Asiegbu F.O."/>
            <person name="Lackner G."/>
            <person name="Hoffmeister D."/>
            <person name="Rencoret J."/>
            <person name="Gutierrez A."/>
            <person name="Sun H."/>
            <person name="Lindquist E."/>
            <person name="Barry K."/>
            <person name="Riley R."/>
            <person name="Grigoriev I.V."/>
            <person name="Henrissat B."/>
            <person name="Kues U."/>
            <person name="Berka R.M."/>
            <person name="Martinez A.T."/>
            <person name="Covert S.F."/>
            <person name="Blanchette R.A."/>
            <person name="Cullen D."/>
        </authorList>
    </citation>
    <scope>NUCLEOTIDE SEQUENCE [LARGE SCALE GENOMIC DNA]</scope>
    <source>
        <strain evidence="4 5">11061_1 CR5-6</strain>
    </source>
</reference>
<proteinExistence type="inferred from homology"/>
<dbReference type="GO" id="GO:0032259">
    <property type="term" value="P:methylation"/>
    <property type="evidence" value="ECO:0007669"/>
    <property type="project" value="UniProtKB-KW"/>
</dbReference>
<dbReference type="AlphaFoldDB" id="A0A0C3SE00"/>
<dbReference type="Gene3D" id="3.40.50.150">
    <property type="entry name" value="Vaccinia Virus protein VP39"/>
    <property type="match status" value="1"/>
</dbReference>
<dbReference type="OrthoDB" id="411785at2759"/>
<evidence type="ECO:0000313" key="4">
    <source>
        <dbReference type="EMBL" id="KIP10100.1"/>
    </source>
</evidence>
<evidence type="ECO:0000313" key="5">
    <source>
        <dbReference type="Proteomes" id="UP000053257"/>
    </source>
</evidence>
<dbReference type="InterPro" id="IPR029063">
    <property type="entry name" value="SAM-dependent_MTases_sf"/>
</dbReference>
<accession>A0A0C3SE00</accession>
<gene>
    <name evidence="4" type="ORF">PHLGIDRAFT_115737</name>
</gene>
<evidence type="ECO:0000256" key="2">
    <source>
        <dbReference type="ARBA" id="ARBA00022603"/>
    </source>
</evidence>
<dbReference type="GO" id="GO:0008168">
    <property type="term" value="F:methyltransferase activity"/>
    <property type="evidence" value="ECO:0007669"/>
    <property type="project" value="UniProtKB-KW"/>
</dbReference>
<evidence type="ECO:0000256" key="3">
    <source>
        <dbReference type="ARBA" id="ARBA00022679"/>
    </source>
</evidence>
<dbReference type="STRING" id="745531.A0A0C3SE00"/>
<dbReference type="HOGENOM" id="CLU_034313_0_0_1"/>
<evidence type="ECO:0000256" key="1">
    <source>
        <dbReference type="ARBA" id="ARBA00008361"/>
    </source>
</evidence>
<protein>
    <recommendedName>
        <fullName evidence="6">Methyltransferase domain-containing protein</fullName>
    </recommendedName>
</protein>
<keyword evidence="3" id="KW-0808">Transferase</keyword>
<dbReference type="InterPro" id="IPR051419">
    <property type="entry name" value="Lys/N-term_MeTrsfase_sf"/>
</dbReference>
<dbReference type="EMBL" id="KN840458">
    <property type="protein sequence ID" value="KIP10100.1"/>
    <property type="molecule type" value="Genomic_DNA"/>
</dbReference>
<name>A0A0C3SE00_PHLG1</name>
<keyword evidence="5" id="KW-1185">Reference proteome</keyword>
<dbReference type="PANTHER" id="PTHR12176:SF84">
    <property type="entry name" value="METHYLTRANSFERASE DOMAIN-CONTAINING PROTEIN"/>
    <property type="match status" value="1"/>
</dbReference>